<dbReference type="InterPro" id="IPR010982">
    <property type="entry name" value="Lambda_DNA-bd_dom_sf"/>
</dbReference>
<dbReference type="InterPro" id="IPR046335">
    <property type="entry name" value="LacI/GalR-like_sensor"/>
</dbReference>
<feature type="domain" description="HTH lacI-type" evidence="4">
    <location>
        <begin position="3"/>
        <end position="57"/>
    </location>
</feature>
<evidence type="ECO:0000259" key="4">
    <source>
        <dbReference type="PROSITE" id="PS50932"/>
    </source>
</evidence>
<dbReference type="STRING" id="626523.GCWU000342_00093"/>
<dbReference type="EMBL" id="ACIP02000001">
    <property type="protein sequence ID" value="EEP28752.1"/>
    <property type="molecule type" value="Genomic_DNA"/>
</dbReference>
<dbReference type="PANTHER" id="PTHR30146">
    <property type="entry name" value="LACI-RELATED TRANSCRIPTIONAL REPRESSOR"/>
    <property type="match status" value="1"/>
</dbReference>
<keyword evidence="7" id="KW-1185">Reference proteome</keyword>
<dbReference type="InterPro" id="IPR000843">
    <property type="entry name" value="HTH_LacI"/>
</dbReference>
<evidence type="ECO:0000313" key="7">
    <source>
        <dbReference type="Proteomes" id="UP000003494"/>
    </source>
</evidence>
<evidence type="ECO:0000259" key="5">
    <source>
        <dbReference type="PROSITE" id="PS50943"/>
    </source>
</evidence>
<sequence>MGTTIRDVAKLAGVSASTVSRVLNHKSVISPETSEKIRKAMRDLNYVPNDLARGLAKATSHVIGLAVDTRSPEDYSNRFFNRTVFALEAVAQEKGYNLMIVNADLREQKNRSILRLVSGKKLDGLIIPEKLANTHLLMELRKADFPFVILGKQDEPELATWVDIDNIQAGQIAAKHLLTKGYHQICFLTNAKNQLFEKERIYGFIGEMERKSISKDRYSVLEGGHEAQEIELFLRKINPTEQKTVACLCSNDRIAASVVHKARDLKISLPEAVGVLCFDNTDITEFLDPSISCIDVDTYEAGAQAADILLNQIKERDHKYRHILIPTRVIERHTTARKEA</sequence>
<dbReference type="SMART" id="SM00354">
    <property type="entry name" value="HTH_LACI"/>
    <property type="match status" value="1"/>
</dbReference>
<dbReference type="Gene3D" id="3.40.50.2300">
    <property type="match status" value="2"/>
</dbReference>
<dbReference type="GO" id="GO:0000976">
    <property type="term" value="F:transcription cis-regulatory region binding"/>
    <property type="evidence" value="ECO:0007669"/>
    <property type="project" value="TreeGrafter"/>
</dbReference>
<dbReference type="Proteomes" id="UP000003494">
    <property type="component" value="Unassembled WGS sequence"/>
</dbReference>
<dbReference type="InterPro" id="IPR028082">
    <property type="entry name" value="Peripla_BP_I"/>
</dbReference>
<dbReference type="PRINTS" id="PR00036">
    <property type="entry name" value="HTHLACI"/>
</dbReference>
<evidence type="ECO:0000256" key="1">
    <source>
        <dbReference type="ARBA" id="ARBA00023015"/>
    </source>
</evidence>
<accession>C4G7V9</accession>
<protein>
    <submittedName>
        <fullName evidence="6">Transcriptional regulator, LacI family</fullName>
    </submittedName>
</protein>
<dbReference type="AlphaFoldDB" id="C4G7V9"/>
<reference evidence="6" key="1">
    <citation type="submission" date="2009-04" db="EMBL/GenBank/DDBJ databases">
        <authorList>
            <person name="Weinstock G."/>
            <person name="Sodergren E."/>
            <person name="Clifton S."/>
            <person name="Fulton L."/>
            <person name="Fulton B."/>
            <person name="Courtney L."/>
            <person name="Fronick C."/>
            <person name="Harrison M."/>
            <person name="Strong C."/>
            <person name="Farmer C."/>
            <person name="Delahaunty K."/>
            <person name="Markovic C."/>
            <person name="Hall O."/>
            <person name="Minx P."/>
            <person name="Tomlinson C."/>
            <person name="Mitreva M."/>
            <person name="Nelson J."/>
            <person name="Hou S."/>
            <person name="Wollam A."/>
            <person name="Pepin K.H."/>
            <person name="Johnson M."/>
            <person name="Bhonagiri V."/>
            <person name="Nash W.E."/>
            <person name="Warren W."/>
            <person name="Chinwalla A."/>
            <person name="Mardis E.R."/>
            <person name="Wilson R.K."/>
        </authorList>
    </citation>
    <scope>NUCLEOTIDE SEQUENCE [LARGE SCALE GENOMIC DNA]</scope>
    <source>
        <strain evidence="6">DSM 14600</strain>
    </source>
</reference>
<evidence type="ECO:0000313" key="6">
    <source>
        <dbReference type="EMBL" id="EEP28752.1"/>
    </source>
</evidence>
<evidence type="ECO:0000256" key="2">
    <source>
        <dbReference type="ARBA" id="ARBA00023125"/>
    </source>
</evidence>
<dbReference type="PANTHER" id="PTHR30146:SF109">
    <property type="entry name" value="HTH-TYPE TRANSCRIPTIONAL REGULATOR GALS"/>
    <property type="match status" value="1"/>
</dbReference>
<dbReference type="CDD" id="cd01392">
    <property type="entry name" value="HTH_LacI"/>
    <property type="match status" value="1"/>
</dbReference>
<keyword evidence="2" id="KW-0238">DNA-binding</keyword>
<evidence type="ECO:0000256" key="3">
    <source>
        <dbReference type="ARBA" id="ARBA00023163"/>
    </source>
</evidence>
<proteinExistence type="predicted"/>
<keyword evidence="3" id="KW-0804">Transcription</keyword>
<feature type="domain" description="HTH cro/C1-type" evidence="5">
    <location>
        <begin position="4"/>
        <end position="47"/>
    </location>
</feature>
<dbReference type="PROSITE" id="PS00356">
    <property type="entry name" value="HTH_LACI_1"/>
    <property type="match status" value="1"/>
</dbReference>
<dbReference type="Gene3D" id="1.10.260.40">
    <property type="entry name" value="lambda repressor-like DNA-binding domains"/>
    <property type="match status" value="1"/>
</dbReference>
<dbReference type="PROSITE" id="PS50932">
    <property type="entry name" value="HTH_LACI_2"/>
    <property type="match status" value="1"/>
</dbReference>
<dbReference type="Pfam" id="PF00356">
    <property type="entry name" value="LacI"/>
    <property type="match status" value="1"/>
</dbReference>
<keyword evidence="1" id="KW-0805">Transcription regulation</keyword>
<dbReference type="RefSeq" id="WP_006905139.1">
    <property type="nucleotide sequence ID" value="NZ_GG665866.1"/>
</dbReference>
<dbReference type="Pfam" id="PF13377">
    <property type="entry name" value="Peripla_BP_3"/>
    <property type="match status" value="1"/>
</dbReference>
<dbReference type="GO" id="GO:0003700">
    <property type="term" value="F:DNA-binding transcription factor activity"/>
    <property type="evidence" value="ECO:0007669"/>
    <property type="project" value="TreeGrafter"/>
</dbReference>
<dbReference type="eggNOG" id="COG1609">
    <property type="taxonomic scope" value="Bacteria"/>
</dbReference>
<comment type="caution">
    <text evidence="6">The sequence shown here is derived from an EMBL/GenBank/DDBJ whole genome shotgun (WGS) entry which is preliminary data.</text>
</comment>
<dbReference type="HOGENOM" id="CLU_037628_6_2_9"/>
<gene>
    <name evidence="6" type="ORF">GCWU000342_00093</name>
</gene>
<dbReference type="PROSITE" id="PS50943">
    <property type="entry name" value="HTH_CROC1"/>
    <property type="match status" value="1"/>
</dbReference>
<name>C4G7V9_9FIRM</name>
<organism evidence="6 7">
    <name type="scientific">Shuttleworthella satelles DSM 14600</name>
    <dbReference type="NCBI Taxonomy" id="626523"/>
    <lineage>
        <taxon>Bacteria</taxon>
        <taxon>Bacillati</taxon>
        <taxon>Bacillota</taxon>
        <taxon>Clostridia</taxon>
        <taxon>Lachnospirales</taxon>
        <taxon>Lachnospiraceae</taxon>
        <taxon>Shuttleworthella</taxon>
    </lineage>
</organism>
<dbReference type="InterPro" id="IPR001387">
    <property type="entry name" value="Cro/C1-type_HTH"/>
</dbReference>
<dbReference type="SUPFAM" id="SSF47413">
    <property type="entry name" value="lambda repressor-like DNA-binding domains"/>
    <property type="match status" value="1"/>
</dbReference>
<dbReference type="SUPFAM" id="SSF53822">
    <property type="entry name" value="Periplasmic binding protein-like I"/>
    <property type="match status" value="1"/>
</dbReference>